<sequence>MLPEGEPRLNEVKMNLPQLLFSFEGRVGRKQFWIWNLCYYFGLALIGGLLAQISPGLAMFAIPIVLVILLIPDLAITAKRWHDREKSAWMLLLNIPLVVGRAMMPAGSQAMVAETSAAPVISIVALACGAWILIECGFLKGTEGKNRYGEPYA</sequence>
<comment type="caution">
    <text evidence="2">The sequence shown here is derived from an EMBL/GenBank/DDBJ whole genome shotgun (WGS) entry which is preliminary data.</text>
</comment>
<dbReference type="PANTHER" id="PTHR34980">
    <property type="entry name" value="INNER MEMBRANE PROTEIN-RELATED-RELATED"/>
    <property type="match status" value="1"/>
</dbReference>
<organism evidence="2 3">
    <name type="scientific">Vibrio ishigakensis</name>
    <dbReference type="NCBI Taxonomy" id="1481914"/>
    <lineage>
        <taxon>Bacteria</taxon>
        <taxon>Pseudomonadati</taxon>
        <taxon>Pseudomonadota</taxon>
        <taxon>Gammaproteobacteria</taxon>
        <taxon>Vibrionales</taxon>
        <taxon>Vibrionaceae</taxon>
        <taxon>Vibrio</taxon>
    </lineage>
</organism>
<reference evidence="2 3" key="1">
    <citation type="submission" date="2015-01" db="EMBL/GenBank/DDBJ databases">
        <title>Vibrio sp. C5 JCM 19232 whole genome shotgun sequence.</title>
        <authorList>
            <person name="Sawabe T."/>
            <person name="Meirelles P."/>
            <person name="Feng G."/>
            <person name="Sayaka M."/>
            <person name="Hattori M."/>
            <person name="Ohkuma M."/>
        </authorList>
    </citation>
    <scope>NUCLEOTIDE SEQUENCE [LARGE SCALE GENOMIC DNA]</scope>
    <source>
        <strain evidence="2 3">JCM19232</strain>
    </source>
</reference>
<accession>A0A0B8PDU9</accession>
<dbReference type="PANTHER" id="PTHR34980:SF1">
    <property type="entry name" value="INNER MEMBRANE PROTEIN"/>
    <property type="match status" value="1"/>
</dbReference>
<feature type="transmembrane region" description="Helical" evidence="1">
    <location>
        <begin position="32"/>
        <end position="51"/>
    </location>
</feature>
<dbReference type="GO" id="GO:0005886">
    <property type="term" value="C:plasma membrane"/>
    <property type="evidence" value="ECO:0007669"/>
    <property type="project" value="TreeGrafter"/>
</dbReference>
<keyword evidence="1" id="KW-0812">Transmembrane</keyword>
<name>A0A0B8PDU9_9VIBR</name>
<evidence type="ECO:0000313" key="3">
    <source>
        <dbReference type="Proteomes" id="UP000031670"/>
    </source>
</evidence>
<protein>
    <submittedName>
        <fullName evidence="2">Membrane protein</fullName>
    </submittedName>
</protein>
<proteinExistence type="predicted"/>
<dbReference type="Proteomes" id="UP000031670">
    <property type="component" value="Unassembled WGS sequence"/>
</dbReference>
<gene>
    <name evidence="2" type="ORF">JCM19232_2020</name>
</gene>
<keyword evidence="1" id="KW-0472">Membrane</keyword>
<dbReference type="Pfam" id="PF05656">
    <property type="entry name" value="DUF805"/>
    <property type="match status" value="1"/>
</dbReference>
<feature type="transmembrane region" description="Helical" evidence="1">
    <location>
        <begin position="116"/>
        <end position="139"/>
    </location>
</feature>
<feature type="transmembrane region" description="Helical" evidence="1">
    <location>
        <begin position="88"/>
        <end position="104"/>
    </location>
</feature>
<reference evidence="2 3" key="2">
    <citation type="submission" date="2015-01" db="EMBL/GenBank/DDBJ databases">
        <authorList>
            <consortium name="NBRP consortium"/>
            <person name="Sawabe T."/>
            <person name="Meirelles P."/>
            <person name="Feng G."/>
            <person name="Sayaka M."/>
            <person name="Hattori M."/>
            <person name="Ohkuma M."/>
        </authorList>
    </citation>
    <scope>NUCLEOTIDE SEQUENCE [LARGE SCALE GENOMIC DNA]</scope>
    <source>
        <strain evidence="2 3">JCM19232</strain>
    </source>
</reference>
<keyword evidence="1" id="KW-1133">Transmembrane helix</keyword>
<evidence type="ECO:0000313" key="2">
    <source>
        <dbReference type="EMBL" id="GAM65145.1"/>
    </source>
</evidence>
<dbReference type="AlphaFoldDB" id="A0A0B8PDU9"/>
<feature type="transmembrane region" description="Helical" evidence="1">
    <location>
        <begin position="57"/>
        <end position="76"/>
    </location>
</feature>
<dbReference type="InterPro" id="IPR008523">
    <property type="entry name" value="DUF805"/>
</dbReference>
<evidence type="ECO:0000256" key="1">
    <source>
        <dbReference type="SAM" id="Phobius"/>
    </source>
</evidence>
<dbReference type="EMBL" id="BBSA01000017">
    <property type="protein sequence ID" value="GAM65145.1"/>
    <property type="molecule type" value="Genomic_DNA"/>
</dbReference>